<dbReference type="EMBL" id="QRMZ01000005">
    <property type="protein sequence ID" value="RHK07171.1"/>
    <property type="molecule type" value="Genomic_DNA"/>
</dbReference>
<gene>
    <name evidence="12" type="ORF">DW084_04660</name>
</gene>
<evidence type="ECO:0000256" key="10">
    <source>
        <dbReference type="SAM" id="Phobius"/>
    </source>
</evidence>
<dbReference type="PANTHER" id="PTHR32089:SF114">
    <property type="entry name" value="METHYL-ACCEPTING CHEMOTAXIS PROTEIN MCPB"/>
    <property type="match status" value="1"/>
</dbReference>
<evidence type="ECO:0000256" key="1">
    <source>
        <dbReference type="ARBA" id="ARBA00004651"/>
    </source>
</evidence>
<accession>A0A415EV51</accession>
<feature type="domain" description="Methyl-accepting transducer" evidence="11">
    <location>
        <begin position="393"/>
        <end position="650"/>
    </location>
</feature>
<evidence type="ECO:0000256" key="6">
    <source>
        <dbReference type="ARBA" id="ARBA00023136"/>
    </source>
</evidence>
<feature type="transmembrane region" description="Helical" evidence="10">
    <location>
        <begin position="282"/>
        <end position="307"/>
    </location>
</feature>
<dbReference type="PANTHER" id="PTHR32089">
    <property type="entry name" value="METHYL-ACCEPTING CHEMOTAXIS PROTEIN MCPB"/>
    <property type="match status" value="1"/>
</dbReference>
<dbReference type="InterPro" id="IPR004089">
    <property type="entry name" value="MCPsignal_dom"/>
</dbReference>
<dbReference type="Gene3D" id="3.30.450.20">
    <property type="entry name" value="PAS domain"/>
    <property type="match status" value="1"/>
</dbReference>
<evidence type="ECO:0000256" key="3">
    <source>
        <dbReference type="ARBA" id="ARBA00022500"/>
    </source>
</evidence>
<dbReference type="InterPro" id="IPR029151">
    <property type="entry name" value="Sensor-like_sf"/>
</dbReference>
<evidence type="ECO:0000256" key="9">
    <source>
        <dbReference type="SAM" id="Coils"/>
    </source>
</evidence>
<proteinExistence type="predicted"/>
<keyword evidence="9" id="KW-0175">Coiled coil</keyword>
<evidence type="ECO:0000256" key="7">
    <source>
        <dbReference type="ARBA" id="ARBA00023224"/>
    </source>
</evidence>
<keyword evidence="5 10" id="KW-1133">Transmembrane helix</keyword>
<dbReference type="SUPFAM" id="SSF58104">
    <property type="entry name" value="Methyl-accepting chemotaxis protein (MCP) signaling domain"/>
    <property type="match status" value="1"/>
</dbReference>
<dbReference type="AlphaFoldDB" id="A0A415EV51"/>
<dbReference type="PROSITE" id="PS50111">
    <property type="entry name" value="CHEMOTAXIS_TRANSDUC_2"/>
    <property type="match status" value="1"/>
</dbReference>
<sequence length="681" mass="75110">MKKRKKTIGIYVMITLMLVAGIPIIVMLTSSYLTTKNLLIERNDLNKESAVNLILAEEKSLRRSTESKLKSMAELPAMKTEFSMGRIRSDLSLAIAGSNSFLAVTFGTEDDEYVTFNPLPDDYKPTIRPWYKGAVKAEGEVYWTAPYLDTVSNQFVTSASIRVKNSHNQVGVLSVDVSYESIQNILSSFTVGRTGNVTLVSESGVIVTSKNTKQIGKNIKEEEVFQKIKEAKNPTGMVGLGDSNKVNDVLYDKSADSNVWAYSEVKASDLDKELGALVRTTIIVTILMLLFVGLVSYAAIKVVAAIIDCFNRYFRKVGEGKLEKMSKTKRAKGEKWTWNQLARRVVYPDKAGNEIQQMADNYNVMIEGTGALIQKVQKESNSVAGMSDSLLELSKQTNIATEEVSQTITGIAEVTGAQAQETEYSVSQMQNLSQVVKELRENVGGMSSKSQESTKINQENLTIMDQVDDSWRQELAQMERLMSNMTGMNDSIQNINSIIGVINDISYQTNLLALNASIEAASAGESGKGFAVVAAEIRKLAEQSKASTKEIEAIIEEIREQSSQMVKQTSASVKGGVRQTNLIKEAISSSKEVFQRSSYMIEGIHHIEAASARIENIQNSVLENLENISASTEENAAGTQEVSANAEEVLATMDEFTNHVADLRDIAEELKRLTNRFEVEK</sequence>
<keyword evidence="7 8" id="KW-0807">Transducer</keyword>
<dbReference type="CDD" id="cd18773">
    <property type="entry name" value="PDC1_HK_sensor"/>
    <property type="match status" value="1"/>
</dbReference>
<evidence type="ECO:0000256" key="2">
    <source>
        <dbReference type="ARBA" id="ARBA00022475"/>
    </source>
</evidence>
<organism evidence="12 13">
    <name type="scientific">Enterococcus casseliflavus</name>
    <name type="common">Enterococcus flavescens</name>
    <dbReference type="NCBI Taxonomy" id="37734"/>
    <lineage>
        <taxon>Bacteria</taxon>
        <taxon>Bacillati</taxon>
        <taxon>Bacillota</taxon>
        <taxon>Bacilli</taxon>
        <taxon>Lactobacillales</taxon>
        <taxon>Enterococcaceae</taxon>
        <taxon>Enterococcus</taxon>
    </lineage>
</organism>
<evidence type="ECO:0000259" key="11">
    <source>
        <dbReference type="PROSITE" id="PS50111"/>
    </source>
</evidence>
<dbReference type="SMART" id="SM00283">
    <property type="entry name" value="MA"/>
    <property type="match status" value="1"/>
</dbReference>
<evidence type="ECO:0000256" key="4">
    <source>
        <dbReference type="ARBA" id="ARBA00022692"/>
    </source>
</evidence>
<protein>
    <submittedName>
        <fullName evidence="12">Methyl-accepting chemotaxis protein</fullName>
    </submittedName>
</protein>
<dbReference type="Gene3D" id="1.10.287.950">
    <property type="entry name" value="Methyl-accepting chemotaxis protein"/>
    <property type="match status" value="1"/>
</dbReference>
<comment type="subcellular location">
    <subcellularLocation>
        <location evidence="1">Cell membrane</location>
        <topology evidence="1">Multi-pass membrane protein</topology>
    </subcellularLocation>
</comment>
<name>A0A415EV51_ENTCA</name>
<dbReference type="GO" id="GO:0007165">
    <property type="term" value="P:signal transduction"/>
    <property type="evidence" value="ECO:0007669"/>
    <property type="project" value="UniProtKB-KW"/>
</dbReference>
<dbReference type="Pfam" id="PF02743">
    <property type="entry name" value="dCache_1"/>
    <property type="match status" value="1"/>
</dbReference>
<evidence type="ECO:0000313" key="12">
    <source>
        <dbReference type="EMBL" id="RHK07171.1"/>
    </source>
</evidence>
<dbReference type="SUPFAM" id="SSF103190">
    <property type="entry name" value="Sensory domain-like"/>
    <property type="match status" value="1"/>
</dbReference>
<dbReference type="InterPro" id="IPR033479">
    <property type="entry name" value="dCache_1"/>
</dbReference>
<feature type="transmembrane region" description="Helical" evidence="10">
    <location>
        <begin position="12"/>
        <end position="33"/>
    </location>
</feature>
<keyword evidence="6 10" id="KW-0472">Membrane</keyword>
<reference evidence="12 13" key="1">
    <citation type="submission" date="2018-08" db="EMBL/GenBank/DDBJ databases">
        <title>A genome reference for cultivated species of the human gut microbiota.</title>
        <authorList>
            <person name="Zou Y."/>
            <person name="Xue W."/>
            <person name="Luo G."/>
        </authorList>
    </citation>
    <scope>NUCLEOTIDE SEQUENCE [LARGE SCALE GENOMIC DNA]</scope>
    <source>
        <strain evidence="12 13">AF48-16</strain>
    </source>
</reference>
<feature type="coiled-coil region" evidence="9">
    <location>
        <begin position="622"/>
        <end position="680"/>
    </location>
</feature>
<keyword evidence="2" id="KW-1003">Cell membrane</keyword>
<comment type="caution">
    <text evidence="12">The sequence shown here is derived from an EMBL/GenBank/DDBJ whole genome shotgun (WGS) entry which is preliminary data.</text>
</comment>
<evidence type="ECO:0000313" key="13">
    <source>
        <dbReference type="Proteomes" id="UP000286288"/>
    </source>
</evidence>
<dbReference type="GO" id="GO:0006935">
    <property type="term" value="P:chemotaxis"/>
    <property type="evidence" value="ECO:0007669"/>
    <property type="project" value="UniProtKB-KW"/>
</dbReference>
<dbReference type="Pfam" id="PF00015">
    <property type="entry name" value="MCPsignal"/>
    <property type="match status" value="1"/>
</dbReference>
<keyword evidence="4 10" id="KW-0812">Transmembrane</keyword>
<keyword evidence="3" id="KW-0145">Chemotaxis</keyword>
<dbReference type="GO" id="GO:0005886">
    <property type="term" value="C:plasma membrane"/>
    <property type="evidence" value="ECO:0007669"/>
    <property type="project" value="UniProtKB-SubCell"/>
</dbReference>
<dbReference type="Proteomes" id="UP000286288">
    <property type="component" value="Unassembled WGS sequence"/>
</dbReference>
<evidence type="ECO:0000256" key="8">
    <source>
        <dbReference type="PROSITE-ProRule" id="PRU00284"/>
    </source>
</evidence>
<evidence type="ECO:0000256" key="5">
    <source>
        <dbReference type="ARBA" id="ARBA00022989"/>
    </source>
</evidence>